<gene>
    <name evidence="1" type="ORF">ZHAS_00020659</name>
</gene>
<dbReference type="EMBL" id="ATLV01025505">
    <property type="status" value="NOT_ANNOTATED_CDS"/>
    <property type="molecule type" value="Genomic_DNA"/>
</dbReference>
<organism evidence="1">
    <name type="scientific">Anopheles sinensis</name>
    <name type="common">Mosquito</name>
    <dbReference type="NCBI Taxonomy" id="74873"/>
    <lineage>
        <taxon>Eukaryota</taxon>
        <taxon>Metazoa</taxon>
        <taxon>Ecdysozoa</taxon>
        <taxon>Arthropoda</taxon>
        <taxon>Hexapoda</taxon>
        <taxon>Insecta</taxon>
        <taxon>Pterygota</taxon>
        <taxon>Neoptera</taxon>
        <taxon>Endopterygota</taxon>
        <taxon>Diptera</taxon>
        <taxon>Nematocera</taxon>
        <taxon>Culicoidea</taxon>
        <taxon>Culicidae</taxon>
        <taxon>Anophelinae</taxon>
        <taxon>Anopheles</taxon>
    </lineage>
</organism>
<proteinExistence type="predicted"/>
<evidence type="ECO:0000313" key="3">
    <source>
        <dbReference type="Proteomes" id="UP000030765"/>
    </source>
</evidence>
<accession>A0A084WQC6</accession>
<dbReference type="EnsemblMetazoa" id="ASIC020659-RA">
    <property type="protein sequence ID" value="ASIC020659-PA"/>
    <property type="gene ID" value="ASIC020659"/>
</dbReference>
<protein>
    <submittedName>
        <fullName evidence="1 2">Uncharacterized protein</fullName>
    </submittedName>
</protein>
<evidence type="ECO:0000313" key="2">
    <source>
        <dbReference type="EnsemblMetazoa" id="ASIC020659-PA"/>
    </source>
</evidence>
<sequence length="77" mass="8617">MKRISLDNQGMKTFRQVRCVSQVHEGFVNVLMTPSPTVRSAYSRPLPSSQATFSQAQAAQEWKTCRGKIGFLLAFVP</sequence>
<keyword evidence="3" id="KW-1185">Reference proteome</keyword>
<dbReference type="AlphaFoldDB" id="A0A084WQC6"/>
<dbReference type="Proteomes" id="UP000030765">
    <property type="component" value="Unassembled WGS sequence"/>
</dbReference>
<reference evidence="1 3" key="1">
    <citation type="journal article" date="2014" name="BMC Genomics">
        <title>Genome sequence of Anopheles sinensis provides insight into genetics basis of mosquito competence for malaria parasites.</title>
        <authorList>
            <person name="Zhou D."/>
            <person name="Zhang D."/>
            <person name="Ding G."/>
            <person name="Shi L."/>
            <person name="Hou Q."/>
            <person name="Ye Y."/>
            <person name="Xu Y."/>
            <person name="Zhou H."/>
            <person name="Xiong C."/>
            <person name="Li S."/>
            <person name="Yu J."/>
            <person name="Hong S."/>
            <person name="Yu X."/>
            <person name="Zou P."/>
            <person name="Chen C."/>
            <person name="Chang X."/>
            <person name="Wang W."/>
            <person name="Lv Y."/>
            <person name="Sun Y."/>
            <person name="Ma L."/>
            <person name="Shen B."/>
            <person name="Zhu C."/>
        </authorList>
    </citation>
    <scope>NUCLEOTIDE SEQUENCE [LARGE SCALE GENOMIC DNA]</scope>
</reference>
<name>A0A084WQC6_ANOSI</name>
<reference evidence="2" key="2">
    <citation type="submission" date="2020-05" db="UniProtKB">
        <authorList>
            <consortium name="EnsemblMetazoa"/>
        </authorList>
    </citation>
    <scope>IDENTIFICATION</scope>
</reference>
<evidence type="ECO:0000313" key="1">
    <source>
        <dbReference type="EMBL" id="KFB52420.1"/>
    </source>
</evidence>
<dbReference type="VEuPathDB" id="VectorBase:ASIC020659"/>
<dbReference type="EMBL" id="KE525391">
    <property type="protein sequence ID" value="KFB52420.1"/>
    <property type="molecule type" value="Genomic_DNA"/>
</dbReference>